<feature type="transmembrane region" description="Helical" evidence="13">
    <location>
        <begin position="175"/>
        <end position="198"/>
    </location>
</feature>
<gene>
    <name evidence="14" type="ordered locus">MYPE4050</name>
</gene>
<evidence type="ECO:0000256" key="5">
    <source>
        <dbReference type="ARBA" id="ARBA00022692"/>
    </source>
</evidence>
<evidence type="ECO:0000256" key="9">
    <source>
        <dbReference type="ARBA" id="ARBA00023209"/>
    </source>
</evidence>
<dbReference type="InterPro" id="IPR043130">
    <property type="entry name" value="CDP-OH_PTrfase_TM_dom"/>
</dbReference>
<organism evidence="14 15">
    <name type="scientific">Malacoplasma penetrans (strain HF-2)</name>
    <name type="common">Mycoplasma penetrans</name>
    <dbReference type="NCBI Taxonomy" id="272633"/>
    <lineage>
        <taxon>Bacteria</taxon>
        <taxon>Bacillati</taxon>
        <taxon>Mycoplasmatota</taxon>
        <taxon>Mycoplasmoidales</taxon>
        <taxon>Mycoplasmoidaceae</taxon>
        <taxon>Malacoplasma</taxon>
    </lineage>
</organism>
<reference evidence="14 15" key="1">
    <citation type="journal article" date="2002" name="Nucleic Acids Res.">
        <title>The complete genomic sequence of Mycoplasma penetrans, an intracellular bacterial pathogen in humans.</title>
        <authorList>
            <person name="Sasaki Y."/>
            <person name="Ishikawa J."/>
            <person name="Yamashita A."/>
            <person name="Oshima K."/>
            <person name="Kenri T."/>
            <person name="Furuya K."/>
            <person name="Yoshino C."/>
            <person name="Horino A."/>
            <person name="Shiba T."/>
            <person name="Sasaki T."/>
            <person name="Hattori M."/>
        </authorList>
    </citation>
    <scope>NUCLEOTIDE SEQUENCE [LARGE SCALE GENOMIC DNA]</scope>
    <source>
        <strain evidence="14 15">HF-2</strain>
    </source>
</reference>
<evidence type="ECO:0000313" key="15">
    <source>
        <dbReference type="Proteomes" id="UP000002522"/>
    </source>
</evidence>
<dbReference type="PROSITE" id="PS00379">
    <property type="entry name" value="CDP_ALCOHOL_P_TRANSF"/>
    <property type="match status" value="1"/>
</dbReference>
<dbReference type="eggNOG" id="COG0558">
    <property type="taxonomic scope" value="Bacteria"/>
</dbReference>
<dbReference type="Proteomes" id="UP000002522">
    <property type="component" value="Chromosome"/>
</dbReference>
<protein>
    <recommendedName>
        <fullName evidence="11">CDP-diacylglycerol--glycerol-3-phosphate 3-phosphatidyltransferase</fullName>
        <ecNumber evidence="11">2.7.8.5</ecNumber>
    </recommendedName>
</protein>
<dbReference type="EMBL" id="BA000026">
    <property type="protein sequence ID" value="BAC44195.1"/>
    <property type="molecule type" value="Genomic_DNA"/>
</dbReference>
<evidence type="ECO:0000256" key="6">
    <source>
        <dbReference type="ARBA" id="ARBA00022989"/>
    </source>
</evidence>
<dbReference type="FunCoup" id="Q8EW02">
    <property type="interactions" value="233"/>
</dbReference>
<keyword evidence="6 13" id="KW-1133">Transmembrane helix</keyword>
<dbReference type="Pfam" id="PF01066">
    <property type="entry name" value="CDP-OH_P_transf"/>
    <property type="match status" value="1"/>
</dbReference>
<comment type="subcellular location">
    <subcellularLocation>
        <location evidence="1">Membrane</location>
        <topology evidence="1">Multi-pass membrane protein</topology>
    </subcellularLocation>
</comment>
<dbReference type="EC" id="2.7.8.5" evidence="11"/>
<dbReference type="RefSeq" id="WP_011077231.1">
    <property type="nucleotide sequence ID" value="NC_004432.1"/>
</dbReference>
<dbReference type="HOGENOM" id="CLU_051314_2_3_14"/>
<evidence type="ECO:0000256" key="7">
    <source>
        <dbReference type="ARBA" id="ARBA00023098"/>
    </source>
</evidence>
<keyword evidence="3" id="KW-0444">Lipid biosynthesis</keyword>
<dbReference type="InterPro" id="IPR050324">
    <property type="entry name" value="CDP-alcohol_PTase-I"/>
</dbReference>
<evidence type="ECO:0000256" key="10">
    <source>
        <dbReference type="ARBA" id="ARBA00023264"/>
    </source>
</evidence>
<keyword evidence="7" id="KW-0443">Lipid metabolism</keyword>
<evidence type="ECO:0000256" key="8">
    <source>
        <dbReference type="ARBA" id="ARBA00023136"/>
    </source>
</evidence>
<evidence type="ECO:0000313" key="14">
    <source>
        <dbReference type="EMBL" id="BAC44195.1"/>
    </source>
</evidence>
<keyword evidence="5 13" id="KW-0812">Transmembrane</keyword>
<keyword evidence="8 13" id="KW-0472">Membrane</keyword>
<evidence type="ECO:0000256" key="3">
    <source>
        <dbReference type="ARBA" id="ARBA00022516"/>
    </source>
</evidence>
<sequence>MNFLKNKLHLLPNILSILRIILTIVVLVLLFIDSNNVIYSFSINDIKTEVSSTFLASGIIFVVACITDFLDGFLARKYNWISDFGKIWDAISDKILTTSVYISFAVLNLIPIYFVLIMVFRDFIIDGYRMFSSKHGIIVPANFFGKSKAVLQMISLILIFFVFNESINTHNVYYYLVQNLFVILATISSVISGVIYVVSIEKKIKEIKKQNSSVQER</sequence>
<comment type="similarity">
    <text evidence="2 12">Belongs to the CDP-alcohol phosphatidyltransferase class-I family.</text>
</comment>
<dbReference type="PANTHER" id="PTHR14269">
    <property type="entry name" value="CDP-DIACYLGLYCEROL--GLYCEROL-3-PHOSPHATE 3-PHOSPHATIDYLTRANSFERASE-RELATED"/>
    <property type="match status" value="1"/>
</dbReference>
<feature type="transmembrane region" description="Helical" evidence="13">
    <location>
        <begin position="141"/>
        <end position="163"/>
    </location>
</feature>
<name>Q8EW02_MALP2</name>
<evidence type="ECO:0000256" key="13">
    <source>
        <dbReference type="SAM" id="Phobius"/>
    </source>
</evidence>
<evidence type="ECO:0000256" key="12">
    <source>
        <dbReference type="RuleBase" id="RU003750"/>
    </source>
</evidence>
<dbReference type="GO" id="GO:0046474">
    <property type="term" value="P:glycerophospholipid biosynthetic process"/>
    <property type="evidence" value="ECO:0007669"/>
    <property type="project" value="TreeGrafter"/>
</dbReference>
<feature type="transmembrane region" description="Helical" evidence="13">
    <location>
        <begin position="95"/>
        <end position="120"/>
    </location>
</feature>
<dbReference type="GO" id="GO:0008444">
    <property type="term" value="F:CDP-diacylglycerol-glycerol-3-phosphate 3-phosphatidyltransferase activity"/>
    <property type="evidence" value="ECO:0007669"/>
    <property type="project" value="UniProtKB-UniRule"/>
</dbReference>
<keyword evidence="9" id="KW-0594">Phospholipid biosynthesis</keyword>
<feature type="transmembrane region" description="Helical" evidence="13">
    <location>
        <begin position="53"/>
        <end position="75"/>
    </location>
</feature>
<evidence type="ECO:0000256" key="2">
    <source>
        <dbReference type="ARBA" id="ARBA00010441"/>
    </source>
</evidence>
<dbReference type="KEGG" id="mpe:MYPE4050"/>
<dbReference type="GO" id="GO:0016020">
    <property type="term" value="C:membrane"/>
    <property type="evidence" value="ECO:0007669"/>
    <property type="project" value="UniProtKB-SubCell"/>
</dbReference>
<dbReference type="PIRSF" id="PIRSF000847">
    <property type="entry name" value="Phos_ph_gly_syn"/>
    <property type="match status" value="1"/>
</dbReference>
<dbReference type="Gene3D" id="1.20.120.1760">
    <property type="match status" value="1"/>
</dbReference>
<dbReference type="InterPro" id="IPR000462">
    <property type="entry name" value="CDP-OH_P_trans"/>
</dbReference>
<keyword evidence="4 12" id="KW-0808">Transferase</keyword>
<dbReference type="STRING" id="272633.gene:10731521"/>
<accession>Q8EW02</accession>
<evidence type="ECO:0000256" key="4">
    <source>
        <dbReference type="ARBA" id="ARBA00022679"/>
    </source>
</evidence>
<keyword evidence="10" id="KW-1208">Phospholipid metabolism</keyword>
<dbReference type="AlphaFoldDB" id="Q8EW02"/>
<dbReference type="NCBIfam" id="TIGR00560">
    <property type="entry name" value="pgsA"/>
    <property type="match status" value="1"/>
</dbReference>
<dbReference type="InParanoid" id="Q8EW02"/>
<dbReference type="PANTHER" id="PTHR14269:SF62">
    <property type="entry name" value="CDP-DIACYLGLYCEROL--GLYCEROL-3-PHOSPHATE 3-PHOSPHATIDYLTRANSFERASE 1, CHLOROPLASTIC"/>
    <property type="match status" value="1"/>
</dbReference>
<proteinExistence type="inferred from homology"/>
<keyword evidence="15" id="KW-1185">Reference proteome</keyword>
<feature type="transmembrane region" description="Helical" evidence="13">
    <location>
        <begin position="12"/>
        <end position="32"/>
    </location>
</feature>
<evidence type="ECO:0000256" key="1">
    <source>
        <dbReference type="ARBA" id="ARBA00004141"/>
    </source>
</evidence>
<dbReference type="InterPro" id="IPR048254">
    <property type="entry name" value="CDP_ALCOHOL_P_TRANSF_CS"/>
</dbReference>
<evidence type="ECO:0000256" key="11">
    <source>
        <dbReference type="NCBIfam" id="TIGR00560"/>
    </source>
</evidence>
<dbReference type="InterPro" id="IPR004570">
    <property type="entry name" value="Phosphatidylglycerol_P_synth"/>
</dbReference>